<dbReference type="EMBL" id="JAGGMS010000001">
    <property type="protein sequence ID" value="MBP2181366.1"/>
    <property type="molecule type" value="Genomic_DNA"/>
</dbReference>
<evidence type="ECO:0000313" key="2">
    <source>
        <dbReference type="EMBL" id="MBP2181366.1"/>
    </source>
</evidence>
<protein>
    <recommendedName>
        <fullName evidence="4">C2H2-type domain-containing protein</fullName>
    </recommendedName>
</protein>
<gene>
    <name evidence="2" type="ORF">JOM49_002892</name>
</gene>
<keyword evidence="3" id="KW-1185">Reference proteome</keyword>
<sequence>MPGERPEPRRGEGESPAEFVSRVFRTCRWCGRRFSDAWTCLFHECRCAGDGGGTPWPETDADPSAWFATAPTAPGGTG</sequence>
<organism evidence="2 3">
    <name type="scientific">Amycolatopsis magusensis</name>
    <dbReference type="NCBI Taxonomy" id="882444"/>
    <lineage>
        <taxon>Bacteria</taxon>
        <taxon>Bacillati</taxon>
        <taxon>Actinomycetota</taxon>
        <taxon>Actinomycetes</taxon>
        <taxon>Pseudonocardiales</taxon>
        <taxon>Pseudonocardiaceae</taxon>
        <taxon>Amycolatopsis</taxon>
    </lineage>
</organism>
<evidence type="ECO:0008006" key="4">
    <source>
        <dbReference type="Google" id="ProtNLM"/>
    </source>
</evidence>
<evidence type="ECO:0000313" key="3">
    <source>
        <dbReference type="Proteomes" id="UP000741013"/>
    </source>
</evidence>
<dbReference type="RefSeq" id="WP_209664799.1">
    <property type="nucleotide sequence ID" value="NZ_JAGGMS010000001.1"/>
</dbReference>
<name>A0ABS4PPK3_9PSEU</name>
<evidence type="ECO:0000256" key="1">
    <source>
        <dbReference type="SAM" id="MobiDB-lite"/>
    </source>
</evidence>
<feature type="region of interest" description="Disordered" evidence="1">
    <location>
        <begin position="56"/>
        <end position="78"/>
    </location>
</feature>
<proteinExistence type="predicted"/>
<dbReference type="Proteomes" id="UP000741013">
    <property type="component" value="Unassembled WGS sequence"/>
</dbReference>
<comment type="caution">
    <text evidence="2">The sequence shown here is derived from an EMBL/GenBank/DDBJ whole genome shotgun (WGS) entry which is preliminary data.</text>
</comment>
<reference evidence="2 3" key="1">
    <citation type="submission" date="2021-03" db="EMBL/GenBank/DDBJ databases">
        <title>Sequencing the genomes of 1000 actinobacteria strains.</title>
        <authorList>
            <person name="Klenk H.-P."/>
        </authorList>
    </citation>
    <scope>NUCLEOTIDE SEQUENCE [LARGE SCALE GENOMIC DNA]</scope>
    <source>
        <strain evidence="2 3">DSM 45510</strain>
    </source>
</reference>
<accession>A0ABS4PPK3</accession>